<keyword evidence="8 9" id="KW-0472">Membrane</keyword>
<evidence type="ECO:0000256" key="2">
    <source>
        <dbReference type="ARBA" id="ARBA00022448"/>
    </source>
</evidence>
<dbReference type="InterPro" id="IPR011527">
    <property type="entry name" value="ABC1_TM_dom"/>
</dbReference>
<dbReference type="InterPro" id="IPR039421">
    <property type="entry name" value="Type_1_exporter"/>
</dbReference>
<keyword evidence="7 9" id="KW-1133">Transmembrane helix</keyword>
<dbReference type="GO" id="GO:0015421">
    <property type="term" value="F:ABC-type oligopeptide transporter activity"/>
    <property type="evidence" value="ECO:0007669"/>
    <property type="project" value="TreeGrafter"/>
</dbReference>
<dbReference type="PANTHER" id="PTHR43394">
    <property type="entry name" value="ATP-DEPENDENT PERMEASE MDL1, MITOCHONDRIAL"/>
    <property type="match status" value="1"/>
</dbReference>
<evidence type="ECO:0000256" key="1">
    <source>
        <dbReference type="ARBA" id="ARBA00004651"/>
    </source>
</evidence>
<dbReference type="EMBL" id="LYXE01000055">
    <property type="protein sequence ID" value="PDW00166.1"/>
    <property type="molecule type" value="Genomic_DNA"/>
</dbReference>
<dbReference type="InterPro" id="IPR003593">
    <property type="entry name" value="AAA+_ATPase"/>
</dbReference>
<protein>
    <submittedName>
        <fullName evidence="12">Multidrug ABC transporter ATP-binding protein</fullName>
    </submittedName>
</protein>
<dbReference type="Gene3D" id="3.40.50.300">
    <property type="entry name" value="P-loop containing nucleotide triphosphate hydrolases"/>
    <property type="match status" value="1"/>
</dbReference>
<dbReference type="InterPro" id="IPR036640">
    <property type="entry name" value="ABC1_TM_sf"/>
</dbReference>
<feature type="domain" description="ABC transmembrane type-1" evidence="11">
    <location>
        <begin position="33"/>
        <end position="324"/>
    </location>
</feature>
<dbReference type="Pfam" id="PF00664">
    <property type="entry name" value="ABC_membrane"/>
    <property type="match status" value="1"/>
</dbReference>
<dbReference type="SMART" id="SM00382">
    <property type="entry name" value="AAA"/>
    <property type="match status" value="1"/>
</dbReference>
<dbReference type="SUPFAM" id="SSF52540">
    <property type="entry name" value="P-loop containing nucleoside triphosphate hydrolases"/>
    <property type="match status" value="1"/>
</dbReference>
<reference evidence="12 13" key="1">
    <citation type="submission" date="2016-05" db="EMBL/GenBank/DDBJ databases">
        <authorList>
            <person name="Lavstsen T."/>
            <person name="Jespersen J.S."/>
        </authorList>
    </citation>
    <scope>NUCLEOTIDE SEQUENCE [LARGE SCALE GENOMIC DNA]</scope>
    <source>
        <strain evidence="12 13">B7-9</strain>
    </source>
</reference>
<dbReference type="PROSITE" id="PS50893">
    <property type="entry name" value="ABC_TRANSPORTER_2"/>
    <property type="match status" value="1"/>
</dbReference>
<feature type="domain" description="ABC transporter" evidence="10">
    <location>
        <begin position="359"/>
        <end position="598"/>
    </location>
</feature>
<evidence type="ECO:0000259" key="11">
    <source>
        <dbReference type="PROSITE" id="PS50929"/>
    </source>
</evidence>
<comment type="caution">
    <text evidence="12">The sequence shown here is derived from an EMBL/GenBank/DDBJ whole genome shotgun (WGS) entry which is preliminary data.</text>
</comment>
<evidence type="ECO:0000256" key="5">
    <source>
        <dbReference type="ARBA" id="ARBA00022741"/>
    </source>
</evidence>
<evidence type="ECO:0000313" key="12">
    <source>
        <dbReference type="EMBL" id="PDW00166.1"/>
    </source>
</evidence>
<evidence type="ECO:0000256" key="7">
    <source>
        <dbReference type="ARBA" id="ARBA00022989"/>
    </source>
</evidence>
<organism evidence="12 13">
    <name type="scientific">Candidatus Chloroploca asiatica</name>
    <dbReference type="NCBI Taxonomy" id="1506545"/>
    <lineage>
        <taxon>Bacteria</taxon>
        <taxon>Bacillati</taxon>
        <taxon>Chloroflexota</taxon>
        <taxon>Chloroflexia</taxon>
        <taxon>Chloroflexales</taxon>
        <taxon>Chloroflexineae</taxon>
        <taxon>Oscillochloridaceae</taxon>
        <taxon>Candidatus Chloroploca</taxon>
    </lineage>
</organism>
<comment type="subcellular location">
    <subcellularLocation>
        <location evidence="1">Cell membrane</location>
        <topology evidence="1">Multi-pass membrane protein</topology>
    </subcellularLocation>
</comment>
<dbReference type="SUPFAM" id="SSF90123">
    <property type="entry name" value="ABC transporter transmembrane region"/>
    <property type="match status" value="1"/>
</dbReference>
<dbReference type="PROSITE" id="PS50929">
    <property type="entry name" value="ABC_TM1F"/>
    <property type="match status" value="1"/>
</dbReference>
<keyword evidence="4 9" id="KW-0812">Transmembrane</keyword>
<keyword evidence="2" id="KW-0813">Transport</keyword>
<gene>
    <name evidence="12" type="ORF">A9Q02_21955</name>
</gene>
<dbReference type="Proteomes" id="UP000220922">
    <property type="component" value="Unassembled WGS sequence"/>
</dbReference>
<dbReference type="GO" id="GO:0016887">
    <property type="term" value="F:ATP hydrolysis activity"/>
    <property type="evidence" value="ECO:0007669"/>
    <property type="project" value="InterPro"/>
</dbReference>
<dbReference type="InterPro" id="IPR027417">
    <property type="entry name" value="P-loop_NTPase"/>
</dbReference>
<dbReference type="Pfam" id="PF00005">
    <property type="entry name" value="ABC_tran"/>
    <property type="match status" value="1"/>
</dbReference>
<dbReference type="AlphaFoldDB" id="A0A2H3LCH6"/>
<dbReference type="InterPro" id="IPR003439">
    <property type="entry name" value="ABC_transporter-like_ATP-bd"/>
</dbReference>
<keyword evidence="6 12" id="KW-0067">ATP-binding</keyword>
<dbReference type="GO" id="GO:0005886">
    <property type="term" value="C:plasma membrane"/>
    <property type="evidence" value="ECO:0007669"/>
    <property type="project" value="UniProtKB-SubCell"/>
</dbReference>
<accession>A0A2H3LCH6</accession>
<feature type="transmembrane region" description="Helical" evidence="9">
    <location>
        <begin position="264"/>
        <end position="286"/>
    </location>
</feature>
<evidence type="ECO:0000256" key="8">
    <source>
        <dbReference type="ARBA" id="ARBA00023136"/>
    </source>
</evidence>
<feature type="transmembrane region" description="Helical" evidence="9">
    <location>
        <begin position="184"/>
        <end position="204"/>
    </location>
</feature>
<feature type="transmembrane region" description="Helical" evidence="9">
    <location>
        <begin position="72"/>
        <end position="93"/>
    </location>
</feature>
<keyword evidence="13" id="KW-1185">Reference proteome</keyword>
<feature type="transmembrane region" description="Helical" evidence="9">
    <location>
        <begin position="31"/>
        <end position="52"/>
    </location>
</feature>
<dbReference type="Gene3D" id="1.20.1560.10">
    <property type="entry name" value="ABC transporter type 1, transmembrane domain"/>
    <property type="match status" value="1"/>
</dbReference>
<evidence type="ECO:0000256" key="6">
    <source>
        <dbReference type="ARBA" id="ARBA00022840"/>
    </source>
</evidence>
<sequence>MKRLLSVRSQLRQLRYVPQALRLVWQAARGWTLASTVLLVIQGVLPVVTVYLTRELVNGLVEVVERGGTSEAIQAVVPIFVLMGLVLVTGELLGSVQEYVRMLLAQRTRDYMNNLIHSKAITLDLHFYESPTYYDQLQRASVDAIDRPLALLENLNGLLQHTITLVAMGGVLFIFAWWMPLVLLMGTLPALWVALRSTWIFHRWRQKNTMHQRRLVYFQRVVTLVNAAMELRIFGLGDYFKQSYDQLSRQLHAERLGLARQQMLAQIGAALVGLVALAGGLGWMGLQTMRGRFNLGDLAMFWQAMNQGLRLMRSLLTGVGDIYRNLLFLEDLFTFLELEPQIVDPAVPTTLAPGLGEGIRMEEVTFRYEDSERNALEKFNLTIPAGQIVAIVGENGAGKSTLIKLLCRFYDPQEGRITWDGVNLRELAQDELRRRISVLFQQPFPYHDSAGDNIRFGDMEHAPTQAEIEAAALAGGAAEIIDKLPEGYATILGRWFGYTELSIGEWQRLALARAFVRQADLVILDEPTSAMDSWAEHAWMTRFRDLIAGRTALIITHRFTTAMQADIIHVMVGGRVIESGTHSELVALGGHYANSWNMQMREVSAEGF</sequence>
<keyword evidence="3" id="KW-1003">Cell membrane</keyword>
<evidence type="ECO:0000313" key="13">
    <source>
        <dbReference type="Proteomes" id="UP000220922"/>
    </source>
</evidence>
<name>A0A2H3LCH6_9CHLR</name>
<dbReference type="FunFam" id="3.40.50.300:FF:000221">
    <property type="entry name" value="Multidrug ABC transporter ATP-binding protein"/>
    <property type="match status" value="1"/>
</dbReference>
<evidence type="ECO:0000256" key="3">
    <source>
        <dbReference type="ARBA" id="ARBA00022475"/>
    </source>
</evidence>
<proteinExistence type="predicted"/>
<evidence type="ECO:0000256" key="4">
    <source>
        <dbReference type="ARBA" id="ARBA00022692"/>
    </source>
</evidence>
<dbReference type="PANTHER" id="PTHR43394:SF1">
    <property type="entry name" value="ATP-BINDING CASSETTE SUB-FAMILY B MEMBER 10, MITOCHONDRIAL"/>
    <property type="match status" value="1"/>
</dbReference>
<feature type="transmembrane region" description="Helical" evidence="9">
    <location>
        <begin position="157"/>
        <end position="178"/>
    </location>
</feature>
<dbReference type="GO" id="GO:0005524">
    <property type="term" value="F:ATP binding"/>
    <property type="evidence" value="ECO:0007669"/>
    <property type="project" value="UniProtKB-KW"/>
</dbReference>
<evidence type="ECO:0000259" key="10">
    <source>
        <dbReference type="PROSITE" id="PS50893"/>
    </source>
</evidence>
<keyword evidence="5" id="KW-0547">Nucleotide-binding</keyword>
<evidence type="ECO:0000256" key="9">
    <source>
        <dbReference type="SAM" id="Phobius"/>
    </source>
</evidence>